<keyword evidence="1" id="KW-0175">Coiled coil</keyword>
<keyword evidence="4" id="KW-1185">Reference proteome</keyword>
<gene>
    <name evidence="3" type="ORF">NTEN_LOCUS21004</name>
</gene>
<dbReference type="EMBL" id="CADCXU010030621">
    <property type="protein sequence ID" value="CAB0016879.1"/>
    <property type="molecule type" value="Genomic_DNA"/>
</dbReference>
<organism evidence="3 4">
    <name type="scientific">Nesidiocoris tenuis</name>
    <dbReference type="NCBI Taxonomy" id="355587"/>
    <lineage>
        <taxon>Eukaryota</taxon>
        <taxon>Metazoa</taxon>
        <taxon>Ecdysozoa</taxon>
        <taxon>Arthropoda</taxon>
        <taxon>Hexapoda</taxon>
        <taxon>Insecta</taxon>
        <taxon>Pterygota</taxon>
        <taxon>Neoptera</taxon>
        <taxon>Paraneoptera</taxon>
        <taxon>Hemiptera</taxon>
        <taxon>Heteroptera</taxon>
        <taxon>Panheteroptera</taxon>
        <taxon>Cimicomorpha</taxon>
        <taxon>Miridae</taxon>
        <taxon>Dicyphina</taxon>
        <taxon>Nesidiocoris</taxon>
    </lineage>
</organism>
<sequence length="413" mass="48361">MPRTQRFDENPYRIGPETSSLPDQQSPSPSLSILERHRAQYPGRRISHCKIHSDEKKRKKKFEKKSAYNESTAGGEKCAEPTTPNCHPASCSSSSVLRTATIRRPSGGATVGRYPCATPLAYKDPCRNKISKWKYWNRPKIENWNGASEKTFLMHIYSESLPEQASIFSSGFPLLVYMVKFKLGILDISLPKCKEIRPLAEFDFEFEFLFHCEFDFEFDYEFEFLFHCEFDFEFDDELEFEFHYTVMGAEEHQSSYPPFNLICLSFVHGQLLWMNKNRDWKEHNIRSYRFYFHIYRMMKKTEMKKKTDKMKKMDKVKKKMETMDKMKKKMNKIRKKRENLKKMGRMKKETITEFHPPAAAPPDPAGFSRRAIADDNSINWPGDPQLRWRLRYGGFGCGSAAAAPRVKPDRSAG</sequence>
<feature type="compositionally biased region" description="Basic and acidic residues" evidence="2">
    <location>
        <begin position="1"/>
        <end position="11"/>
    </location>
</feature>
<feature type="compositionally biased region" description="Polar residues" evidence="2">
    <location>
        <begin position="82"/>
        <end position="92"/>
    </location>
</feature>
<evidence type="ECO:0000256" key="2">
    <source>
        <dbReference type="SAM" id="MobiDB-lite"/>
    </source>
</evidence>
<dbReference type="Proteomes" id="UP000479000">
    <property type="component" value="Unassembled WGS sequence"/>
</dbReference>
<name>A0A6H5HFU9_9HEMI</name>
<reference evidence="3 4" key="1">
    <citation type="submission" date="2020-02" db="EMBL/GenBank/DDBJ databases">
        <authorList>
            <person name="Ferguson B K."/>
        </authorList>
    </citation>
    <scope>NUCLEOTIDE SEQUENCE [LARGE SCALE GENOMIC DNA]</scope>
</reference>
<evidence type="ECO:0000313" key="3">
    <source>
        <dbReference type="EMBL" id="CAB0016879.1"/>
    </source>
</evidence>
<proteinExistence type="predicted"/>
<feature type="region of interest" description="Disordered" evidence="2">
    <location>
        <begin position="1"/>
        <end position="32"/>
    </location>
</feature>
<feature type="compositionally biased region" description="Low complexity" evidence="2">
    <location>
        <begin position="19"/>
        <end position="32"/>
    </location>
</feature>
<protein>
    <submittedName>
        <fullName evidence="3">Uncharacterized protein</fullName>
    </submittedName>
</protein>
<evidence type="ECO:0000256" key="1">
    <source>
        <dbReference type="SAM" id="Coils"/>
    </source>
</evidence>
<accession>A0A6H5HFU9</accession>
<dbReference type="AlphaFoldDB" id="A0A6H5HFU9"/>
<feature type="region of interest" description="Disordered" evidence="2">
    <location>
        <begin position="52"/>
        <end position="92"/>
    </location>
</feature>
<evidence type="ECO:0000313" key="4">
    <source>
        <dbReference type="Proteomes" id="UP000479000"/>
    </source>
</evidence>
<feature type="coiled-coil region" evidence="1">
    <location>
        <begin position="316"/>
        <end position="343"/>
    </location>
</feature>